<proteinExistence type="predicted"/>
<comment type="caution">
    <text evidence="1">The sequence shown here is derived from an EMBL/GenBank/DDBJ whole genome shotgun (WGS) entry which is preliminary data.</text>
</comment>
<dbReference type="Proteomes" id="UP000838756">
    <property type="component" value="Unassembled WGS sequence"/>
</dbReference>
<reference evidence="1" key="1">
    <citation type="submission" date="2022-03" db="EMBL/GenBank/DDBJ databases">
        <authorList>
            <person name="Lindestad O."/>
        </authorList>
    </citation>
    <scope>NUCLEOTIDE SEQUENCE</scope>
</reference>
<dbReference type="EMBL" id="CAKXAJ010019778">
    <property type="protein sequence ID" value="CAH2218539.1"/>
    <property type="molecule type" value="Genomic_DNA"/>
</dbReference>
<dbReference type="OrthoDB" id="425681at2759"/>
<evidence type="ECO:0000313" key="1">
    <source>
        <dbReference type="EMBL" id="CAH2218539.1"/>
    </source>
</evidence>
<accession>A0A8S4QYJ1</accession>
<protein>
    <submittedName>
        <fullName evidence="1">Jg23190 protein</fullName>
    </submittedName>
</protein>
<evidence type="ECO:0000313" key="2">
    <source>
        <dbReference type="Proteomes" id="UP000838756"/>
    </source>
</evidence>
<name>A0A8S4QYJ1_9NEOP</name>
<dbReference type="AlphaFoldDB" id="A0A8S4QYJ1"/>
<gene>
    <name evidence="1" type="primary">jg23190</name>
    <name evidence="1" type="ORF">PAEG_LOCUS6357</name>
</gene>
<sequence>MWCWKRMLRIPWTAKRTNVSILAQLGVSVRLSSICYQRFLSYFGQIMRRENDSLEKIIVMGNTEGKRPRGWSPTRWVDQLKKSNSDRSYQIVKMASNRSRWRQFSNAKL</sequence>
<organism evidence="1 2">
    <name type="scientific">Pararge aegeria aegeria</name>
    <dbReference type="NCBI Taxonomy" id="348720"/>
    <lineage>
        <taxon>Eukaryota</taxon>
        <taxon>Metazoa</taxon>
        <taxon>Ecdysozoa</taxon>
        <taxon>Arthropoda</taxon>
        <taxon>Hexapoda</taxon>
        <taxon>Insecta</taxon>
        <taxon>Pterygota</taxon>
        <taxon>Neoptera</taxon>
        <taxon>Endopterygota</taxon>
        <taxon>Lepidoptera</taxon>
        <taxon>Glossata</taxon>
        <taxon>Ditrysia</taxon>
        <taxon>Papilionoidea</taxon>
        <taxon>Nymphalidae</taxon>
        <taxon>Satyrinae</taxon>
        <taxon>Satyrini</taxon>
        <taxon>Parargina</taxon>
        <taxon>Pararge</taxon>
    </lineage>
</organism>
<keyword evidence="2" id="KW-1185">Reference proteome</keyword>